<comment type="caution">
    <text evidence="13">The sequence shown here is derived from an EMBL/GenBank/DDBJ whole genome shotgun (WGS) entry which is preliminary data.</text>
</comment>
<feature type="compositionally biased region" description="Polar residues" evidence="10">
    <location>
        <begin position="1"/>
        <end position="10"/>
    </location>
</feature>
<dbReference type="AlphaFoldDB" id="A0A834L731"/>
<dbReference type="SMART" id="SM00336">
    <property type="entry name" value="BBOX"/>
    <property type="match status" value="2"/>
</dbReference>
<evidence type="ECO:0000259" key="11">
    <source>
        <dbReference type="PROSITE" id="PS50119"/>
    </source>
</evidence>
<evidence type="ECO:0000256" key="3">
    <source>
        <dbReference type="ARBA" id="ARBA00022723"/>
    </source>
</evidence>
<evidence type="ECO:0000259" key="12">
    <source>
        <dbReference type="PROSITE" id="PS51017"/>
    </source>
</evidence>
<dbReference type="GO" id="GO:0008270">
    <property type="term" value="F:zinc ion binding"/>
    <property type="evidence" value="ECO:0007669"/>
    <property type="project" value="UniProtKB-KW"/>
</dbReference>
<evidence type="ECO:0000256" key="10">
    <source>
        <dbReference type="SAM" id="MobiDB-lite"/>
    </source>
</evidence>
<evidence type="ECO:0000256" key="9">
    <source>
        <dbReference type="PROSITE-ProRule" id="PRU00357"/>
    </source>
</evidence>
<dbReference type="InterPro" id="IPR049808">
    <property type="entry name" value="CONSTANS-like_Bbox1"/>
</dbReference>
<reference evidence="13" key="1">
    <citation type="submission" date="2019-11" db="EMBL/GenBank/DDBJ databases">
        <authorList>
            <person name="Liu Y."/>
            <person name="Hou J."/>
            <person name="Li T.-Q."/>
            <person name="Guan C.-H."/>
            <person name="Wu X."/>
            <person name="Wu H.-Z."/>
            <person name="Ling F."/>
            <person name="Zhang R."/>
            <person name="Shi X.-G."/>
            <person name="Ren J.-P."/>
            <person name="Chen E.-F."/>
            <person name="Sun J.-M."/>
        </authorList>
    </citation>
    <scope>NUCLEOTIDE SEQUENCE</scope>
    <source>
        <strain evidence="13">Adult_tree_wgs_1</strain>
        <tissue evidence="13">Leaves</tissue>
    </source>
</reference>
<dbReference type="GO" id="GO:0006355">
    <property type="term" value="P:regulation of DNA-templated transcription"/>
    <property type="evidence" value="ECO:0007669"/>
    <property type="project" value="UniProtKB-ARBA"/>
</dbReference>
<dbReference type="CDD" id="cd19821">
    <property type="entry name" value="Bbox1_BBX-like"/>
    <property type="match status" value="2"/>
</dbReference>
<dbReference type="Pfam" id="PF00643">
    <property type="entry name" value="zf-B_box"/>
    <property type="match status" value="2"/>
</dbReference>
<gene>
    <name evidence="13" type="ORF">RHSIM_Rhsim13G0016400</name>
</gene>
<keyword evidence="14" id="KW-1185">Reference proteome</keyword>
<evidence type="ECO:0000256" key="7">
    <source>
        <dbReference type="ARBA" id="ARBA00023242"/>
    </source>
</evidence>
<dbReference type="PANTHER" id="PTHR31717:SF58">
    <property type="entry name" value="ZINC FINGER PROTEIN CONSTANS-LIKE 13"/>
    <property type="match status" value="1"/>
</dbReference>
<keyword evidence="4" id="KW-0677">Repeat</keyword>
<proteinExistence type="inferred from homology"/>
<feature type="domain" description="B box-type" evidence="11">
    <location>
        <begin position="27"/>
        <end position="74"/>
    </location>
</feature>
<evidence type="ECO:0000256" key="4">
    <source>
        <dbReference type="ARBA" id="ARBA00022737"/>
    </source>
</evidence>
<dbReference type="GO" id="GO:0005634">
    <property type="term" value="C:nucleus"/>
    <property type="evidence" value="ECO:0007669"/>
    <property type="project" value="UniProtKB-SubCell"/>
</dbReference>
<comment type="similarity">
    <text evidence="2">Belongs to the CONSTANS family.</text>
</comment>
<organism evidence="13 14">
    <name type="scientific">Rhododendron simsii</name>
    <name type="common">Sims's rhododendron</name>
    <dbReference type="NCBI Taxonomy" id="118357"/>
    <lineage>
        <taxon>Eukaryota</taxon>
        <taxon>Viridiplantae</taxon>
        <taxon>Streptophyta</taxon>
        <taxon>Embryophyta</taxon>
        <taxon>Tracheophyta</taxon>
        <taxon>Spermatophyta</taxon>
        <taxon>Magnoliopsida</taxon>
        <taxon>eudicotyledons</taxon>
        <taxon>Gunneridae</taxon>
        <taxon>Pentapetalae</taxon>
        <taxon>asterids</taxon>
        <taxon>Ericales</taxon>
        <taxon>Ericaceae</taxon>
        <taxon>Ericoideae</taxon>
        <taxon>Rhodoreae</taxon>
        <taxon>Rhododendron</taxon>
    </lineage>
</organism>
<dbReference type="OrthoDB" id="153872at2759"/>
<evidence type="ECO:0000256" key="6">
    <source>
        <dbReference type="ARBA" id="ARBA00022833"/>
    </source>
</evidence>
<evidence type="ECO:0000256" key="2">
    <source>
        <dbReference type="ARBA" id="ARBA00010024"/>
    </source>
</evidence>
<accession>A0A834L731</accession>
<dbReference type="PROSITE" id="PS50119">
    <property type="entry name" value="ZF_BBOX"/>
    <property type="match status" value="2"/>
</dbReference>
<dbReference type="Pfam" id="PF06203">
    <property type="entry name" value="CCT"/>
    <property type="match status" value="1"/>
</dbReference>
<feature type="domain" description="B box-type" evidence="11">
    <location>
        <begin position="70"/>
        <end position="118"/>
    </location>
</feature>
<feature type="region of interest" description="Disordered" evidence="10">
    <location>
        <begin position="1"/>
        <end position="24"/>
    </location>
</feature>
<dbReference type="PROSITE" id="PS51017">
    <property type="entry name" value="CCT"/>
    <property type="match status" value="1"/>
</dbReference>
<keyword evidence="3" id="KW-0479">Metal-binding</keyword>
<dbReference type="Proteomes" id="UP000626092">
    <property type="component" value="Unassembled WGS sequence"/>
</dbReference>
<evidence type="ECO:0000313" key="13">
    <source>
        <dbReference type="EMBL" id="KAF7120625.1"/>
    </source>
</evidence>
<evidence type="ECO:0000256" key="8">
    <source>
        <dbReference type="PROSITE-ProRule" id="PRU00024"/>
    </source>
</evidence>
<evidence type="ECO:0000313" key="14">
    <source>
        <dbReference type="Proteomes" id="UP000626092"/>
    </source>
</evidence>
<dbReference type="EMBL" id="WJXA01000013">
    <property type="protein sequence ID" value="KAF7120625.1"/>
    <property type="molecule type" value="Genomic_DNA"/>
</dbReference>
<sequence>MTDQSRNTQIKQDEEEPDQEQNTSQRKNQRLCDFCGEATALLYCRADSAKLCLSCDKKVHSTNQLFTKHLRTLLCDACDSSPASILCSTESSVLCQNCDWETHNHSTTLSSLHERRPLEGFTGCPSVSELLGVVGFQDLTKKELLSRGGGGDYLVGSGFEGFGSDGCSEFLVWDTPSIVTMDDLIASNSSEHSFQAMGVPPLPKGAVPVGGLVAECCWVSRSDRERALSSGGGDYLVGSGFEGFGSDGLWAFLICLRGNLCTSIRNRKAACGQYKEEILSQLREMAKSEPGFSDFQGDIEPFMEFQSPLPEQDLQPGDRYDGFDRGSELATVPNYKAGAFQWGINNIELADRGFPSKLVGSYGEESRLVPDKDLDNGGSGNHANCGHEAQTHHYVGTEIIHVPPKNVVRELTSQERDTAISRYKEKKKTRRYEKHIRYESRKVRAETRTRIKGRFAKMDQ</sequence>
<evidence type="ECO:0000256" key="1">
    <source>
        <dbReference type="ARBA" id="ARBA00004123"/>
    </source>
</evidence>
<dbReference type="InterPro" id="IPR000315">
    <property type="entry name" value="Znf_B-box"/>
</dbReference>
<keyword evidence="6" id="KW-0862">Zinc</keyword>
<evidence type="ECO:0000256" key="5">
    <source>
        <dbReference type="ARBA" id="ARBA00022771"/>
    </source>
</evidence>
<dbReference type="PANTHER" id="PTHR31717">
    <property type="entry name" value="ZINC FINGER PROTEIN CONSTANS-LIKE 10"/>
    <property type="match status" value="1"/>
</dbReference>
<keyword evidence="7 9" id="KW-0539">Nucleus</keyword>
<protein>
    <submittedName>
        <fullName evidence="13">Uncharacterized protein</fullName>
    </submittedName>
</protein>
<comment type="subcellular location">
    <subcellularLocation>
        <location evidence="1 9">Nucleus</location>
    </subcellularLocation>
</comment>
<name>A0A834L731_RHOSS</name>
<dbReference type="InterPro" id="IPR010402">
    <property type="entry name" value="CCT_domain"/>
</dbReference>
<feature type="domain" description="CCT" evidence="12">
    <location>
        <begin position="416"/>
        <end position="458"/>
    </location>
</feature>
<keyword evidence="5 8" id="KW-0863">Zinc-finger</keyword>